<dbReference type="OrthoDB" id="9977870at2759"/>
<evidence type="ECO:0000256" key="4">
    <source>
        <dbReference type="ARBA" id="ARBA00022723"/>
    </source>
</evidence>
<keyword evidence="4" id="KW-0479">Metal-binding</keyword>
<dbReference type="Pfam" id="PF01485">
    <property type="entry name" value="IBR"/>
    <property type="match status" value="1"/>
</dbReference>
<proteinExistence type="predicted"/>
<keyword evidence="3" id="KW-0808">Transferase</keyword>
<reference evidence="10 11" key="1">
    <citation type="submission" date="2019-04" db="EMBL/GenBank/DDBJ databases">
        <title>Friends and foes A comparative genomics study of 23 Aspergillus species from section Flavi.</title>
        <authorList>
            <consortium name="DOE Joint Genome Institute"/>
            <person name="Kjaerbolling I."/>
            <person name="Vesth T."/>
            <person name="Frisvad J.C."/>
            <person name="Nybo J.L."/>
            <person name="Theobald S."/>
            <person name="Kildgaard S."/>
            <person name="Isbrandt T."/>
            <person name="Kuo A."/>
            <person name="Sato A."/>
            <person name="Lyhne E.K."/>
            <person name="Kogle M.E."/>
            <person name="Wiebenga A."/>
            <person name="Kun R.S."/>
            <person name="Lubbers R.J."/>
            <person name="Makela M.R."/>
            <person name="Barry K."/>
            <person name="Chovatia M."/>
            <person name="Clum A."/>
            <person name="Daum C."/>
            <person name="Haridas S."/>
            <person name="He G."/>
            <person name="LaButti K."/>
            <person name="Lipzen A."/>
            <person name="Mondo S."/>
            <person name="Riley R."/>
            <person name="Salamov A."/>
            <person name="Simmons B.A."/>
            <person name="Magnuson J.K."/>
            <person name="Henrissat B."/>
            <person name="Mortensen U.H."/>
            <person name="Larsen T.O."/>
            <person name="Devries R.P."/>
            <person name="Grigoriev I.V."/>
            <person name="Machida M."/>
            <person name="Baker S.E."/>
            <person name="Andersen M.R."/>
        </authorList>
    </citation>
    <scope>NUCLEOTIDE SEQUENCE [LARGE SCALE GENOMIC DNA]</scope>
    <source>
        <strain evidence="10 11">CBS 151.66</strain>
    </source>
</reference>
<organism evidence="10 11">
    <name type="scientific">Aspergillus leporis</name>
    <dbReference type="NCBI Taxonomy" id="41062"/>
    <lineage>
        <taxon>Eukaryota</taxon>
        <taxon>Fungi</taxon>
        <taxon>Dikarya</taxon>
        <taxon>Ascomycota</taxon>
        <taxon>Pezizomycotina</taxon>
        <taxon>Eurotiomycetes</taxon>
        <taxon>Eurotiomycetidae</taxon>
        <taxon>Eurotiales</taxon>
        <taxon>Aspergillaceae</taxon>
        <taxon>Aspergillus</taxon>
        <taxon>Aspergillus subgen. Circumdati</taxon>
    </lineage>
</organism>
<dbReference type="EC" id="2.3.2.31" evidence="2"/>
<dbReference type="Proteomes" id="UP000326565">
    <property type="component" value="Unassembled WGS sequence"/>
</dbReference>
<gene>
    <name evidence="10" type="ORF">BDV29DRAFT_194412</name>
</gene>
<dbReference type="InterPro" id="IPR031127">
    <property type="entry name" value="E3_UB_ligase_RBR"/>
</dbReference>
<evidence type="ECO:0000313" key="11">
    <source>
        <dbReference type="Proteomes" id="UP000326565"/>
    </source>
</evidence>
<dbReference type="PROSITE" id="PS51873">
    <property type="entry name" value="TRIAD"/>
    <property type="match status" value="1"/>
</dbReference>
<sequence>MSAKELVTLPCQHKYCNRCIKQMAITGLEDEQLFPPRCCSQEIPSDTILSILSTKERELYIYKVDEHTTPTAERWYCPAPTCGRWIPPKAVNGEKPEMQTCPYCSTGICSGCRGIAHDSGDCSDTGLSAVLEVARLQRWQRCFCCGAVVELTFGCDHITCRCRAQFCYKCGKPWSSCVCATPAERPVDFFTFTIDGNVLNRDEEAGLTAVLAVMLCHERELEEDTTEKGRKQNQGC</sequence>
<protein>
    <recommendedName>
        <fullName evidence="2">RBR-type E3 ubiquitin transferase</fullName>
        <ecNumber evidence="2">2.3.2.31</ecNumber>
    </recommendedName>
</protein>
<dbReference type="GO" id="GO:0016567">
    <property type="term" value="P:protein ubiquitination"/>
    <property type="evidence" value="ECO:0007669"/>
    <property type="project" value="InterPro"/>
</dbReference>
<dbReference type="AlphaFoldDB" id="A0A5N5WQN1"/>
<dbReference type="PANTHER" id="PTHR11685">
    <property type="entry name" value="RBR FAMILY RING FINGER AND IBR DOMAIN-CONTAINING"/>
    <property type="match status" value="1"/>
</dbReference>
<name>A0A5N5WQN1_9EURO</name>
<evidence type="ECO:0000256" key="2">
    <source>
        <dbReference type="ARBA" id="ARBA00012251"/>
    </source>
</evidence>
<dbReference type="SUPFAM" id="SSF57850">
    <property type="entry name" value="RING/U-box"/>
    <property type="match status" value="2"/>
</dbReference>
<dbReference type="Gene3D" id="1.20.120.1750">
    <property type="match status" value="1"/>
</dbReference>
<keyword evidence="6" id="KW-0863">Zinc-finger</keyword>
<dbReference type="InterPro" id="IPR018957">
    <property type="entry name" value="Znf_C3HC4_RING-type"/>
</dbReference>
<feature type="domain" description="RING-type" evidence="9">
    <location>
        <begin position="1"/>
        <end position="194"/>
    </location>
</feature>
<dbReference type="InterPro" id="IPR044066">
    <property type="entry name" value="TRIAD_supradom"/>
</dbReference>
<dbReference type="CDD" id="cd22584">
    <property type="entry name" value="Rcat_RBR_unk"/>
    <property type="match status" value="1"/>
</dbReference>
<accession>A0A5N5WQN1</accession>
<dbReference type="CDD" id="cd20335">
    <property type="entry name" value="BRcat_RBR"/>
    <property type="match status" value="1"/>
</dbReference>
<dbReference type="GO" id="GO:0008270">
    <property type="term" value="F:zinc ion binding"/>
    <property type="evidence" value="ECO:0007669"/>
    <property type="project" value="UniProtKB-KW"/>
</dbReference>
<evidence type="ECO:0000259" key="9">
    <source>
        <dbReference type="PROSITE" id="PS51873"/>
    </source>
</evidence>
<keyword evidence="11" id="KW-1185">Reference proteome</keyword>
<keyword evidence="7" id="KW-0833">Ubl conjugation pathway</keyword>
<evidence type="ECO:0000256" key="5">
    <source>
        <dbReference type="ARBA" id="ARBA00022737"/>
    </source>
</evidence>
<evidence type="ECO:0000256" key="7">
    <source>
        <dbReference type="ARBA" id="ARBA00022786"/>
    </source>
</evidence>
<dbReference type="EMBL" id="ML732316">
    <property type="protein sequence ID" value="KAB8070057.1"/>
    <property type="molecule type" value="Genomic_DNA"/>
</dbReference>
<dbReference type="Pfam" id="PF00097">
    <property type="entry name" value="zf-C3HC4"/>
    <property type="match status" value="1"/>
</dbReference>
<evidence type="ECO:0000256" key="3">
    <source>
        <dbReference type="ARBA" id="ARBA00022679"/>
    </source>
</evidence>
<keyword evidence="8" id="KW-0862">Zinc</keyword>
<evidence type="ECO:0000256" key="8">
    <source>
        <dbReference type="ARBA" id="ARBA00022833"/>
    </source>
</evidence>
<keyword evidence="5" id="KW-0677">Repeat</keyword>
<dbReference type="InterPro" id="IPR002867">
    <property type="entry name" value="IBR_dom"/>
</dbReference>
<comment type="catalytic activity">
    <reaction evidence="1">
        <text>[E2 ubiquitin-conjugating enzyme]-S-ubiquitinyl-L-cysteine + [acceptor protein]-L-lysine = [E2 ubiquitin-conjugating enzyme]-L-cysteine + [acceptor protein]-N(6)-ubiquitinyl-L-lysine.</text>
        <dbReference type="EC" id="2.3.2.31"/>
    </reaction>
</comment>
<dbReference type="GO" id="GO:0061630">
    <property type="term" value="F:ubiquitin protein ligase activity"/>
    <property type="evidence" value="ECO:0007669"/>
    <property type="project" value="UniProtKB-EC"/>
</dbReference>
<evidence type="ECO:0000256" key="1">
    <source>
        <dbReference type="ARBA" id="ARBA00001798"/>
    </source>
</evidence>
<evidence type="ECO:0000313" key="10">
    <source>
        <dbReference type="EMBL" id="KAB8070057.1"/>
    </source>
</evidence>
<evidence type="ECO:0000256" key="6">
    <source>
        <dbReference type="ARBA" id="ARBA00022771"/>
    </source>
</evidence>